<keyword evidence="1 2" id="KW-0732">Signal</keyword>
<reference evidence="5 6" key="1">
    <citation type="submission" date="2019-09" db="EMBL/GenBank/DDBJ databases">
        <title>Chitinophaga ginsengihumi sp. nov., isolated from soil of ginseng rhizosphere.</title>
        <authorList>
            <person name="Lee J."/>
        </authorList>
    </citation>
    <scope>NUCLEOTIDE SEQUENCE [LARGE SCALE GENOMIC DNA]</scope>
    <source>
        <strain evidence="5 6">BN140078</strain>
    </source>
</reference>
<name>A0A5B2VQA2_9BACT</name>
<reference evidence="5 6" key="2">
    <citation type="submission" date="2019-09" db="EMBL/GenBank/DDBJ databases">
        <authorList>
            <person name="Jin C."/>
        </authorList>
    </citation>
    <scope>NUCLEOTIDE SEQUENCE [LARGE SCALE GENOMIC DNA]</scope>
    <source>
        <strain evidence="5 6">BN140078</strain>
    </source>
</reference>
<dbReference type="Gene3D" id="2.60.120.260">
    <property type="entry name" value="Galactose-binding domain-like"/>
    <property type="match status" value="1"/>
</dbReference>
<dbReference type="InterPro" id="IPR026444">
    <property type="entry name" value="Secre_tail"/>
</dbReference>
<comment type="caution">
    <text evidence="5">The sequence shown here is derived from an EMBL/GenBank/DDBJ whole genome shotgun (WGS) entry which is preliminary data.</text>
</comment>
<dbReference type="Proteomes" id="UP000324611">
    <property type="component" value="Unassembled WGS sequence"/>
</dbReference>
<keyword evidence="6" id="KW-1185">Reference proteome</keyword>
<dbReference type="Pfam" id="PF13205">
    <property type="entry name" value="Big_5"/>
    <property type="match status" value="1"/>
</dbReference>
<evidence type="ECO:0000313" key="6">
    <source>
        <dbReference type="Proteomes" id="UP000324611"/>
    </source>
</evidence>
<proteinExistence type="predicted"/>
<dbReference type="Gene3D" id="2.60.120.200">
    <property type="match status" value="1"/>
</dbReference>
<evidence type="ECO:0000313" key="5">
    <source>
        <dbReference type="EMBL" id="KAA2240586.1"/>
    </source>
</evidence>
<dbReference type="Pfam" id="PF03372">
    <property type="entry name" value="Exo_endo_phos"/>
    <property type="match status" value="1"/>
</dbReference>
<dbReference type="SUPFAM" id="SSF56219">
    <property type="entry name" value="DNase I-like"/>
    <property type="match status" value="1"/>
</dbReference>
<evidence type="ECO:0000256" key="1">
    <source>
        <dbReference type="ARBA" id="ARBA00022729"/>
    </source>
</evidence>
<evidence type="ECO:0000256" key="2">
    <source>
        <dbReference type="SAM" id="SignalP"/>
    </source>
</evidence>
<dbReference type="NCBIfam" id="NF038128">
    <property type="entry name" value="choice_anch_J"/>
    <property type="match status" value="1"/>
</dbReference>
<feature type="domain" description="Endonuclease/exonuclease/phosphatase" evidence="3">
    <location>
        <begin position="627"/>
        <end position="869"/>
    </location>
</feature>
<feature type="signal peptide" evidence="2">
    <location>
        <begin position="1"/>
        <end position="24"/>
    </location>
</feature>
<feature type="chain" id="PRO_5022697000" evidence="2">
    <location>
        <begin position="25"/>
        <end position="1097"/>
    </location>
</feature>
<evidence type="ECO:0000259" key="3">
    <source>
        <dbReference type="Pfam" id="PF03372"/>
    </source>
</evidence>
<evidence type="ECO:0000259" key="4">
    <source>
        <dbReference type="Pfam" id="PF13205"/>
    </source>
</evidence>
<dbReference type="InterPro" id="IPR036691">
    <property type="entry name" value="Endo/exonu/phosph_ase_sf"/>
</dbReference>
<dbReference type="Gene3D" id="3.60.10.10">
    <property type="entry name" value="Endonuclease/exonuclease/phosphatase"/>
    <property type="match status" value="1"/>
</dbReference>
<dbReference type="InterPro" id="IPR032812">
    <property type="entry name" value="SbsA_Ig"/>
</dbReference>
<protein>
    <submittedName>
        <fullName evidence="5">T9SS type A sorting domain-containing protein</fullName>
    </submittedName>
</protein>
<sequence>MLRPLLPYLLVTYLFMLLCPGAWAQTQPAAQAMPYQQNFDVLTPGATVYPAGWQGWALAGSPSGNYNTAPPESDKPLLSGTASSTTNGAYNYNGKMGFLNSGSVDNALVLALNTIGQLNIAFRYDIMTLRNPFDGGSNTRVNEVMLQYRIGNAGNFTNIAGTVYQNNNITQTGSGVTTPQNLVNIMVTLPPDCSNQPLVQLRWANRQITGAGSRPSFAIDNIQASSSGSDTVAPAISMLQPANGEAAAAPTVRPAITFTENIQAGSGNMILHNVSNGTQQVFAIDSAAVTIANNALTLNTSLQPLTSYYITLDSAAVTDLSGNSFGGIDTSGWRFHTGEQVLSFDFNDCTPSGSSQLSGGFRQYSVSGAQLWGCTTFGQNNSNGVQINGFSGGPVENDDWLISPSFNLSGFAVPLLRFASRTAFAGPALQLMVSTNYDGISNPHTASWTLLNGQFPAQGSDAWQLSDSINLAAFKHDSVYIAFVYTSSPSLNAARWMLDDISVFNSTVTPKPTITLSARALDFDYVPVSQTSAPQHFSFWGNNVRDTLRLTASAGFTMARDSAGPYGPFLGYDSSAVAAGPQTVWVRFTPNAADQNFNGSITFRTNGLSSDLVQLKGTSLRSLKVVNWNIEWFGSPAQDPANDSLQQANVTTVLKALNADIFALAEVVDTARFRQVVSQLPGYSYIISDFGSYADNVSDPDYVSAQKLAFVYKTDVIRSIRSYGVLRQGGSDSAYFNWSSGRFPYLMEASARLNGDSARIQFVLLHAKANTGTAADKIEGYFRRLHGNQELKDSLDAQYPYSNILMLGDFNDALDKTITTEMAPDTTTTYINFINDSTHYKPLTLPLSLAGQQSTVSFATVIDNVIASNEMAQAYLPGSAMIFTQAAQLISSYSSTTTDHYPVISRYNLHNLAQLNQIQSFTAVVDTGIVKLNWRTPYETNAARFIVERSRDQRGFNAIDTVAAHGTTTLPNAYQSYDYSPWLGKSYYRIKLVNLDGSVLYSPVQSVNVTVKDLLWRLLWCIIGNHLQIWLDMEKDAGQAQLQLIDLFGRVKYQGPMNLVKGRNFKELDISKIPTGIYFLRVQTKDGIQTKEILVTH</sequence>
<organism evidence="5 6">
    <name type="scientific">Chitinophaga agrisoli</name>
    <dbReference type="NCBI Taxonomy" id="2607653"/>
    <lineage>
        <taxon>Bacteria</taxon>
        <taxon>Pseudomonadati</taxon>
        <taxon>Bacteroidota</taxon>
        <taxon>Chitinophagia</taxon>
        <taxon>Chitinophagales</taxon>
        <taxon>Chitinophagaceae</taxon>
        <taxon>Chitinophaga</taxon>
    </lineage>
</organism>
<dbReference type="AlphaFoldDB" id="A0A5B2VQA2"/>
<dbReference type="NCBIfam" id="TIGR04183">
    <property type="entry name" value="Por_Secre_tail"/>
    <property type="match status" value="1"/>
</dbReference>
<dbReference type="InterPro" id="IPR005135">
    <property type="entry name" value="Endo/exonuclease/phosphatase"/>
</dbReference>
<dbReference type="GO" id="GO:0003824">
    <property type="term" value="F:catalytic activity"/>
    <property type="evidence" value="ECO:0007669"/>
    <property type="project" value="InterPro"/>
</dbReference>
<accession>A0A5B2VQA2</accession>
<dbReference type="RefSeq" id="WP_149841764.1">
    <property type="nucleotide sequence ID" value="NZ_VUOC01000004.1"/>
</dbReference>
<gene>
    <name evidence="5" type="ORF">F0L74_31030</name>
</gene>
<feature type="domain" description="SbsA Ig-like" evidence="4">
    <location>
        <begin position="230"/>
        <end position="337"/>
    </location>
</feature>
<dbReference type="EMBL" id="VUOC01000004">
    <property type="protein sequence ID" value="KAA2240586.1"/>
    <property type="molecule type" value="Genomic_DNA"/>
</dbReference>